<dbReference type="VEuPathDB" id="FungiDB:MMYC01_207900"/>
<dbReference type="Gene3D" id="3.30.200.20">
    <property type="entry name" value="Phosphorylase Kinase, domain 1"/>
    <property type="match status" value="1"/>
</dbReference>
<dbReference type="SUPFAM" id="SSF56112">
    <property type="entry name" value="Protein kinase-like (PK-like)"/>
    <property type="match status" value="1"/>
</dbReference>
<evidence type="ECO:0000256" key="6">
    <source>
        <dbReference type="ARBA" id="ARBA00022679"/>
    </source>
</evidence>
<dbReference type="GO" id="GO:0035556">
    <property type="term" value="P:intracellular signal transduction"/>
    <property type="evidence" value="ECO:0007669"/>
    <property type="project" value="TreeGrafter"/>
</dbReference>
<evidence type="ECO:0000256" key="10">
    <source>
        <dbReference type="ARBA" id="ARBA00047899"/>
    </source>
</evidence>
<dbReference type="EC" id="2.7.11.1" evidence="2"/>
<comment type="catalytic activity">
    <reaction evidence="11">
        <text>L-seryl-[protein] + ATP = O-phospho-L-seryl-[protein] + ADP + H(+)</text>
        <dbReference type="Rhea" id="RHEA:17989"/>
        <dbReference type="Rhea" id="RHEA-COMP:9863"/>
        <dbReference type="Rhea" id="RHEA-COMP:11604"/>
        <dbReference type="ChEBI" id="CHEBI:15378"/>
        <dbReference type="ChEBI" id="CHEBI:29999"/>
        <dbReference type="ChEBI" id="CHEBI:30616"/>
        <dbReference type="ChEBI" id="CHEBI:83421"/>
        <dbReference type="ChEBI" id="CHEBI:456216"/>
        <dbReference type="EC" id="2.7.11.1"/>
    </reaction>
</comment>
<feature type="compositionally biased region" description="Polar residues" evidence="12">
    <location>
        <begin position="321"/>
        <end position="350"/>
    </location>
</feature>
<keyword evidence="7" id="KW-0547">Nucleotide-binding</keyword>
<feature type="compositionally biased region" description="Polar residues" evidence="12">
    <location>
        <begin position="510"/>
        <end position="519"/>
    </location>
</feature>
<feature type="region of interest" description="Disordered" evidence="12">
    <location>
        <begin position="861"/>
        <end position="901"/>
    </location>
</feature>
<dbReference type="InterPro" id="IPR000014">
    <property type="entry name" value="PAS"/>
</dbReference>
<dbReference type="STRING" id="100816.A0A175W095"/>
<reference evidence="14 15" key="1">
    <citation type="journal article" date="2016" name="Genome Announc.">
        <title>Genome Sequence of Madurella mycetomatis mm55, Isolated from a Human Mycetoma Case in Sudan.</title>
        <authorList>
            <person name="Smit S."/>
            <person name="Derks M.F."/>
            <person name="Bervoets S."/>
            <person name="Fahal A."/>
            <person name="van Leeuwen W."/>
            <person name="van Belkum A."/>
            <person name="van de Sande W.W."/>
        </authorList>
    </citation>
    <scope>NUCLEOTIDE SEQUENCE [LARGE SCALE GENOMIC DNA]</scope>
    <source>
        <strain evidence="15">mm55</strain>
    </source>
</reference>
<feature type="region of interest" description="Disordered" evidence="12">
    <location>
        <begin position="267"/>
        <end position="350"/>
    </location>
</feature>
<dbReference type="Pfam" id="PF25421">
    <property type="entry name" value="DUF7891"/>
    <property type="match status" value="1"/>
</dbReference>
<evidence type="ECO:0000256" key="9">
    <source>
        <dbReference type="ARBA" id="ARBA00022840"/>
    </source>
</evidence>
<keyword evidence="5" id="KW-0597">Phosphoprotein</keyword>
<evidence type="ECO:0000256" key="1">
    <source>
        <dbReference type="ARBA" id="ARBA00004496"/>
    </source>
</evidence>
<feature type="compositionally biased region" description="Polar residues" evidence="12">
    <location>
        <begin position="481"/>
        <end position="495"/>
    </location>
</feature>
<evidence type="ECO:0000259" key="13">
    <source>
        <dbReference type="PROSITE" id="PS50011"/>
    </source>
</evidence>
<keyword evidence="15" id="KW-1185">Reference proteome</keyword>
<dbReference type="InterPro" id="IPR011009">
    <property type="entry name" value="Kinase-like_dom_sf"/>
</dbReference>
<feature type="region of interest" description="Disordered" evidence="12">
    <location>
        <begin position="916"/>
        <end position="937"/>
    </location>
</feature>
<feature type="compositionally biased region" description="Polar residues" evidence="12">
    <location>
        <begin position="382"/>
        <end position="398"/>
    </location>
</feature>
<comment type="subcellular location">
    <subcellularLocation>
        <location evidence="1">Cytoplasm</location>
    </subcellularLocation>
</comment>
<evidence type="ECO:0000313" key="15">
    <source>
        <dbReference type="Proteomes" id="UP000078237"/>
    </source>
</evidence>
<gene>
    <name evidence="14" type="ORF">MMYC01_207900</name>
</gene>
<dbReference type="EMBL" id="LCTW02000209">
    <property type="protein sequence ID" value="KXX76464.1"/>
    <property type="molecule type" value="Genomic_DNA"/>
</dbReference>
<feature type="domain" description="Protein kinase" evidence="13">
    <location>
        <begin position="947"/>
        <end position="1205"/>
    </location>
</feature>
<keyword evidence="4" id="KW-0723">Serine/threonine-protein kinase</keyword>
<dbReference type="SMART" id="SM00220">
    <property type="entry name" value="S_TKc"/>
    <property type="match status" value="1"/>
</dbReference>
<dbReference type="Pfam" id="PF00069">
    <property type="entry name" value="Pkinase"/>
    <property type="match status" value="1"/>
</dbReference>
<dbReference type="GO" id="GO:0045719">
    <property type="term" value="P:negative regulation of glycogen biosynthetic process"/>
    <property type="evidence" value="ECO:0007669"/>
    <property type="project" value="TreeGrafter"/>
</dbReference>
<dbReference type="Gene3D" id="1.10.510.10">
    <property type="entry name" value="Transferase(Phosphotransferase) domain 1"/>
    <property type="match status" value="1"/>
</dbReference>
<evidence type="ECO:0000256" key="11">
    <source>
        <dbReference type="ARBA" id="ARBA00048679"/>
    </source>
</evidence>
<accession>A0A175W095</accession>
<organism evidence="14 15">
    <name type="scientific">Madurella mycetomatis</name>
    <dbReference type="NCBI Taxonomy" id="100816"/>
    <lineage>
        <taxon>Eukaryota</taxon>
        <taxon>Fungi</taxon>
        <taxon>Dikarya</taxon>
        <taxon>Ascomycota</taxon>
        <taxon>Pezizomycotina</taxon>
        <taxon>Sordariomycetes</taxon>
        <taxon>Sordariomycetidae</taxon>
        <taxon>Sordariales</taxon>
        <taxon>Sordariales incertae sedis</taxon>
        <taxon>Madurella</taxon>
    </lineage>
</organism>
<evidence type="ECO:0000256" key="4">
    <source>
        <dbReference type="ARBA" id="ARBA00022527"/>
    </source>
</evidence>
<dbReference type="PROSITE" id="PS00108">
    <property type="entry name" value="PROTEIN_KINASE_ST"/>
    <property type="match status" value="1"/>
</dbReference>
<evidence type="ECO:0000256" key="12">
    <source>
        <dbReference type="SAM" id="MobiDB-lite"/>
    </source>
</evidence>
<feature type="region of interest" description="Disordered" evidence="12">
    <location>
        <begin position="473"/>
        <end position="547"/>
    </location>
</feature>
<dbReference type="GO" id="GO:0005634">
    <property type="term" value="C:nucleus"/>
    <property type="evidence" value="ECO:0007669"/>
    <property type="project" value="TreeGrafter"/>
</dbReference>
<dbReference type="CDD" id="cd14004">
    <property type="entry name" value="STKc_PASK"/>
    <property type="match status" value="1"/>
</dbReference>
<evidence type="ECO:0000256" key="8">
    <source>
        <dbReference type="ARBA" id="ARBA00022777"/>
    </source>
</evidence>
<comment type="catalytic activity">
    <reaction evidence="10">
        <text>L-threonyl-[protein] + ATP = O-phospho-L-threonyl-[protein] + ADP + H(+)</text>
        <dbReference type="Rhea" id="RHEA:46608"/>
        <dbReference type="Rhea" id="RHEA-COMP:11060"/>
        <dbReference type="Rhea" id="RHEA-COMP:11605"/>
        <dbReference type="ChEBI" id="CHEBI:15378"/>
        <dbReference type="ChEBI" id="CHEBI:30013"/>
        <dbReference type="ChEBI" id="CHEBI:30616"/>
        <dbReference type="ChEBI" id="CHEBI:61977"/>
        <dbReference type="ChEBI" id="CHEBI:456216"/>
        <dbReference type="EC" id="2.7.11.1"/>
    </reaction>
</comment>
<protein>
    <recommendedName>
        <fullName evidence="2">non-specific serine/threonine protein kinase</fullName>
        <ecNumber evidence="2">2.7.11.1</ecNumber>
    </recommendedName>
</protein>
<evidence type="ECO:0000256" key="3">
    <source>
        <dbReference type="ARBA" id="ARBA00022490"/>
    </source>
</evidence>
<evidence type="ECO:0000313" key="14">
    <source>
        <dbReference type="EMBL" id="KXX76464.1"/>
    </source>
</evidence>
<dbReference type="FunFam" id="3.30.200.20:FF:000314">
    <property type="entry name" value="Serine/threonine protein kinase"/>
    <property type="match status" value="1"/>
</dbReference>
<dbReference type="GO" id="GO:0005524">
    <property type="term" value="F:ATP binding"/>
    <property type="evidence" value="ECO:0007669"/>
    <property type="project" value="UniProtKB-KW"/>
</dbReference>
<dbReference type="GO" id="GO:0004674">
    <property type="term" value="F:protein serine/threonine kinase activity"/>
    <property type="evidence" value="ECO:0007669"/>
    <property type="project" value="UniProtKB-KW"/>
</dbReference>
<feature type="region of interest" description="Disordered" evidence="12">
    <location>
        <begin position="376"/>
        <end position="405"/>
    </location>
</feature>
<dbReference type="OrthoDB" id="10252171at2759"/>
<comment type="caution">
    <text evidence="14">The sequence shown here is derived from an EMBL/GenBank/DDBJ whole genome shotgun (WGS) entry which is preliminary data.</text>
</comment>
<sequence>MLGIDGGNLDNGRDALMAGDDTRHDVEARGRARLAPTLQIPKNRSTGNLGVMADNPEKARIRFSFDAGAAAAEYDTMSRSSIMTDHDRGLGLSGLRRIRQQHNPMRTPTMPSASSRTPSIGTLTRSSSLSVMVDPHSHSIPLSPGPNSPAFTEDLSRFPSESLHSFSFAHQSEDLIHNRQAVLKRSLEFMKDRMGWSVASSAAMASAQARVTGDVETQNMLDLLAKAHLVGAGNIPNGDPSFLIGPLSGPAAISDENVFEKMFVPRTTSPEPIDRTPLMSPTAPTQAPGASDAQGSRQDVSVSAPAPPPQSSPREGAVESEGSSRTPTNESRTTAQTSPPLSRRPSTLKRTMTDTIQATVQQKLIDAMAQPFLAAEQPQPEPRSTQPFPSALNQSPAVPSTVHGRHPTRWVPAAQAIFTTESKPPWTILAANDLACLLFGVTKAEVRKMGILEVVQEERRAWLVSKLQKGIHDDAGDGSESEISQTTPAVQSSSLLGARAGGITAKLLSKPNSRSQTAKNGRRPATIHSGDPKPPKPGQAHHNSSKSRGVLLCGDVVPIQKRNGATGSASLWVKEKRVGLIWVLEEIHEDVAYVDVDEDGNVTKLSGALGPIWGDENLQPGLDIGRLIPRIPRQGFDPRFGQIDYREIAKRRYYTCRNCDRINIPATVEQVRGTTELRVSSFPHIAGIVVVCPETLTIKSSNSVFCSALFGHEKPDGMPINSLVPNFDKVLRVLTDEDGIHLVDGIIIPEHSFRKAAAFVALKEGQPDAATGFLRPEGLPARHRDGSELKIDIQMRVVKSEKQVALRDEAVIEGSDEESPSGESSDKFVVPQPEMVYALWMTYSRHLHATRTNLGAASPLLSGMATPLHQPSPGQTPAHTPLEIPSDSDESHKEESTASSLARQIREVAMTAAAKITGSQRAPESQKEPTVTVKPIEPPHKKTIDDFVILEEMGQGAYGQVKLARYRSTGKKCVLKYVTKRRILVDTWTRDRRLGTVPLEIHVLDYLRRDGLKHPNIVEMEDFFEDDVNYYIEMVPHGLPGMDLFDYIELRTNMDEQESRSIFVQVARAIHHLHTKALVVHRDIKDENVILDGEGRIKLIDFGSAAYIKSGPFDVFVGTIDYAAPEVLAGKPYGGKEQDVWALGILLYTIIYKENPFYSIDEIMDRDLRVPYTISDDSIDLIRKMLNRDVPQRLDIDQVLAHPWCRME</sequence>
<keyword evidence="6" id="KW-0808">Transferase</keyword>
<keyword evidence="3" id="KW-0963">Cytoplasm</keyword>
<dbReference type="Proteomes" id="UP000078237">
    <property type="component" value="Unassembled WGS sequence"/>
</dbReference>
<dbReference type="InterPro" id="IPR008271">
    <property type="entry name" value="Ser/Thr_kinase_AS"/>
</dbReference>
<dbReference type="InterPro" id="IPR000719">
    <property type="entry name" value="Prot_kinase_dom"/>
</dbReference>
<dbReference type="PROSITE" id="PS50011">
    <property type="entry name" value="PROTEIN_KINASE_DOM"/>
    <property type="match status" value="1"/>
</dbReference>
<dbReference type="PANTHER" id="PTHR24346:SF51">
    <property type="entry name" value="PAS DOMAIN-CONTAINING SERINE_THREONINE-PROTEIN KINASE"/>
    <property type="match status" value="1"/>
</dbReference>
<dbReference type="FunFam" id="1.10.510.10:FF:000320">
    <property type="entry name" value="Serine/threonine protein kinase"/>
    <property type="match status" value="1"/>
</dbReference>
<evidence type="ECO:0000256" key="2">
    <source>
        <dbReference type="ARBA" id="ARBA00012513"/>
    </source>
</evidence>
<keyword evidence="9" id="KW-0067">ATP-binding</keyword>
<name>A0A175W095_9PEZI</name>
<evidence type="ECO:0000256" key="7">
    <source>
        <dbReference type="ARBA" id="ARBA00022741"/>
    </source>
</evidence>
<dbReference type="InterPro" id="IPR057213">
    <property type="entry name" value="DUF7891"/>
</dbReference>
<dbReference type="GO" id="GO:0005829">
    <property type="term" value="C:cytosol"/>
    <property type="evidence" value="ECO:0007669"/>
    <property type="project" value="TreeGrafter"/>
</dbReference>
<keyword evidence="8 14" id="KW-0418">Kinase</keyword>
<proteinExistence type="predicted"/>
<dbReference type="CDD" id="cd00130">
    <property type="entry name" value="PAS"/>
    <property type="match status" value="1"/>
</dbReference>
<dbReference type="PANTHER" id="PTHR24346">
    <property type="entry name" value="MAP/MICROTUBULE AFFINITY-REGULATING KINASE"/>
    <property type="match status" value="1"/>
</dbReference>
<dbReference type="AlphaFoldDB" id="A0A175W095"/>
<evidence type="ECO:0000256" key="5">
    <source>
        <dbReference type="ARBA" id="ARBA00022553"/>
    </source>
</evidence>